<organism evidence="9 10">
    <name type="scientific">Martelella mediterranea</name>
    <dbReference type="NCBI Taxonomy" id="293089"/>
    <lineage>
        <taxon>Bacteria</taxon>
        <taxon>Pseudomonadati</taxon>
        <taxon>Pseudomonadota</taxon>
        <taxon>Alphaproteobacteria</taxon>
        <taxon>Hyphomicrobiales</taxon>
        <taxon>Aurantimonadaceae</taxon>
        <taxon>Martelella</taxon>
    </lineage>
</organism>
<accession>A0A4R3NCS1</accession>
<evidence type="ECO:0000256" key="7">
    <source>
        <dbReference type="RuleBase" id="RU363037"/>
    </source>
</evidence>
<keyword evidence="3 7" id="KW-0547">Nucleotide-binding</keyword>
<dbReference type="OrthoDB" id="9807503at2"/>
<dbReference type="NCBIfam" id="NF004315">
    <property type="entry name" value="PRK05710.1-4"/>
    <property type="match status" value="1"/>
</dbReference>
<dbReference type="GO" id="GO:0006424">
    <property type="term" value="P:glutamyl-tRNA aminoacylation"/>
    <property type="evidence" value="ECO:0007669"/>
    <property type="project" value="TreeGrafter"/>
</dbReference>
<gene>
    <name evidence="9" type="ORF">EDC90_10603</name>
</gene>
<evidence type="ECO:0000256" key="6">
    <source>
        <dbReference type="ARBA" id="ARBA00023146"/>
    </source>
</evidence>
<dbReference type="SUPFAM" id="SSF52374">
    <property type="entry name" value="Nucleotidylyl transferase"/>
    <property type="match status" value="1"/>
</dbReference>
<name>A0A4R3NCS1_9HYPH</name>
<evidence type="ECO:0000256" key="2">
    <source>
        <dbReference type="ARBA" id="ARBA00022723"/>
    </source>
</evidence>
<dbReference type="EMBL" id="SMAR01000060">
    <property type="protein sequence ID" value="TCT28473.1"/>
    <property type="molecule type" value="Genomic_DNA"/>
</dbReference>
<dbReference type="GO" id="GO:0005829">
    <property type="term" value="C:cytosol"/>
    <property type="evidence" value="ECO:0007669"/>
    <property type="project" value="TreeGrafter"/>
</dbReference>
<dbReference type="GO" id="GO:0004818">
    <property type="term" value="F:glutamate-tRNA ligase activity"/>
    <property type="evidence" value="ECO:0007669"/>
    <property type="project" value="TreeGrafter"/>
</dbReference>
<dbReference type="PRINTS" id="PR00987">
    <property type="entry name" value="TRNASYNTHGLU"/>
</dbReference>
<keyword evidence="5 7" id="KW-0067">ATP-binding</keyword>
<keyword evidence="10" id="KW-1185">Reference proteome</keyword>
<reference evidence="9 10" key="1">
    <citation type="submission" date="2019-03" db="EMBL/GenBank/DDBJ databases">
        <title>Freshwater and sediment microbial communities from various areas in North America, analyzing microbe dynamics in response to fracking.</title>
        <authorList>
            <person name="Lamendella R."/>
        </authorList>
    </citation>
    <scope>NUCLEOTIDE SEQUENCE [LARGE SCALE GENOMIC DNA]</scope>
    <source>
        <strain evidence="9 10">175.2</strain>
    </source>
</reference>
<evidence type="ECO:0000256" key="5">
    <source>
        <dbReference type="ARBA" id="ARBA00022840"/>
    </source>
</evidence>
<evidence type="ECO:0000313" key="10">
    <source>
        <dbReference type="Proteomes" id="UP000295097"/>
    </source>
</evidence>
<dbReference type="Gene3D" id="3.40.50.620">
    <property type="entry name" value="HUPs"/>
    <property type="match status" value="1"/>
</dbReference>
<dbReference type="InterPro" id="IPR020058">
    <property type="entry name" value="Glu/Gln-tRNA-synth_Ib_cat-dom"/>
</dbReference>
<dbReference type="PANTHER" id="PTHR43311:SF1">
    <property type="entry name" value="GLUTAMYL-Q TRNA(ASP) SYNTHETASE"/>
    <property type="match status" value="1"/>
</dbReference>
<evidence type="ECO:0000256" key="3">
    <source>
        <dbReference type="ARBA" id="ARBA00022741"/>
    </source>
</evidence>
<proteinExistence type="inferred from homology"/>
<dbReference type="PANTHER" id="PTHR43311">
    <property type="entry name" value="GLUTAMATE--TRNA LIGASE"/>
    <property type="match status" value="1"/>
</dbReference>
<feature type="domain" description="Glutamyl/glutaminyl-tRNA synthetase class Ib catalytic" evidence="8">
    <location>
        <begin position="11"/>
        <end position="284"/>
    </location>
</feature>
<dbReference type="Proteomes" id="UP000295097">
    <property type="component" value="Unassembled WGS sequence"/>
</dbReference>
<dbReference type="Pfam" id="PF00749">
    <property type="entry name" value="tRNA-synt_1c"/>
    <property type="match status" value="1"/>
</dbReference>
<keyword evidence="1 7" id="KW-0436">Ligase</keyword>
<comment type="caution">
    <text evidence="9">The sequence shown here is derived from an EMBL/GenBank/DDBJ whole genome shotgun (WGS) entry which is preliminary data.</text>
</comment>
<dbReference type="InterPro" id="IPR000924">
    <property type="entry name" value="Glu/Gln-tRNA-synth"/>
</dbReference>
<evidence type="ECO:0000259" key="8">
    <source>
        <dbReference type="Pfam" id="PF00749"/>
    </source>
</evidence>
<sequence>MSSSQSRPVFRFAPSTNGHLHLGHALSVLENVHDAERFNGRLLLRIEDIDRTRCTPQLEAAAIEDLSWLGIRFDSLPGRQSDHFDDYSLALDRLRAMGLVYPAFLTRGDVKKAVAAFETEGRIWPRDPDGAPLYPDTDLRRCENERQQLLANGKRHAWRLNMKAACEKAGQSLTWKEYGADGIAEITAAPADWGDIILSRSDAPSSYHLSVVVDDARQGITHVVRGKDLYHATSVHRLLQVLLGLPEPVYRHHRLILADDGRKLSKSNGDTALRQLREAGKQPADIRSLCGF</sequence>
<evidence type="ECO:0000256" key="4">
    <source>
        <dbReference type="ARBA" id="ARBA00022833"/>
    </source>
</evidence>
<protein>
    <submittedName>
        <fullName evidence="9">Glutamyl-Q tRNA(Asp) synthetase</fullName>
    </submittedName>
</protein>
<keyword evidence="6 7" id="KW-0030">Aminoacyl-tRNA synthetase</keyword>
<dbReference type="InterPro" id="IPR014729">
    <property type="entry name" value="Rossmann-like_a/b/a_fold"/>
</dbReference>
<dbReference type="InterPro" id="IPR049940">
    <property type="entry name" value="GluQ/Sye"/>
</dbReference>
<comment type="similarity">
    <text evidence="7">Belongs to the class-I aminoacyl-tRNA synthetase family.</text>
</comment>
<keyword evidence="2" id="KW-0479">Metal-binding</keyword>
<evidence type="ECO:0000256" key="1">
    <source>
        <dbReference type="ARBA" id="ARBA00022598"/>
    </source>
</evidence>
<evidence type="ECO:0000313" key="9">
    <source>
        <dbReference type="EMBL" id="TCT28473.1"/>
    </source>
</evidence>
<dbReference type="GO" id="GO:0005524">
    <property type="term" value="F:ATP binding"/>
    <property type="evidence" value="ECO:0007669"/>
    <property type="project" value="UniProtKB-KW"/>
</dbReference>
<keyword evidence="7" id="KW-0648">Protein biosynthesis</keyword>
<dbReference type="AlphaFoldDB" id="A0A4R3NCS1"/>
<keyword evidence="4" id="KW-0862">Zinc</keyword>
<dbReference type="RefSeq" id="WP_132314230.1">
    <property type="nucleotide sequence ID" value="NZ_SMAR01000060.1"/>
</dbReference>